<dbReference type="Proteomes" id="UP000886700">
    <property type="component" value="Unplaced"/>
</dbReference>
<dbReference type="AlphaFoldDB" id="A0A1U7QKE0"/>
<dbReference type="Pfam" id="PF10630">
    <property type="entry name" value="DUF2476"/>
    <property type="match status" value="1"/>
</dbReference>
<organism evidence="3 4">
    <name type="scientific">Mesocricetus auratus</name>
    <name type="common">Golden hamster</name>
    <dbReference type="NCBI Taxonomy" id="10036"/>
    <lineage>
        <taxon>Eukaryota</taxon>
        <taxon>Metazoa</taxon>
        <taxon>Chordata</taxon>
        <taxon>Craniata</taxon>
        <taxon>Vertebrata</taxon>
        <taxon>Euteleostomi</taxon>
        <taxon>Mammalia</taxon>
        <taxon>Eutheria</taxon>
        <taxon>Euarchontoglires</taxon>
        <taxon>Glires</taxon>
        <taxon>Rodentia</taxon>
        <taxon>Myomorpha</taxon>
        <taxon>Muroidea</taxon>
        <taxon>Cricetidae</taxon>
        <taxon>Cricetinae</taxon>
        <taxon>Mesocricetus</taxon>
    </lineage>
</organism>
<name>A0A1U7QKE0_MESAU</name>
<feature type="compositionally biased region" description="Pro residues" evidence="2">
    <location>
        <begin position="226"/>
        <end position="240"/>
    </location>
</feature>
<dbReference type="PANTHER" id="PTHR31813:SF4">
    <property type="entry name" value="PROLINE-RICH PROTEIN 23A"/>
    <property type="match status" value="1"/>
</dbReference>
<dbReference type="KEGG" id="maua:101838788"/>
<evidence type="ECO:0000313" key="3">
    <source>
        <dbReference type="Proteomes" id="UP000886700"/>
    </source>
</evidence>
<dbReference type="PANTHER" id="PTHR31813">
    <property type="entry name" value="PROLINE-RICH PROTEIN 23B"/>
    <property type="match status" value="1"/>
</dbReference>
<dbReference type="InterPro" id="IPR018903">
    <property type="entry name" value="PRR23"/>
</dbReference>
<accession>A0A1U7QKE0</accession>
<comment type="similarity">
    <text evidence="1">Belongs to the PRR23 family.</text>
</comment>
<protein>
    <submittedName>
        <fullName evidence="4">Proline-rich protein 23A3-like</fullName>
    </submittedName>
</protein>
<keyword evidence="3" id="KW-1185">Reference proteome</keyword>
<feature type="region of interest" description="Disordered" evidence="2">
    <location>
        <begin position="1"/>
        <end position="50"/>
    </location>
</feature>
<evidence type="ECO:0000256" key="1">
    <source>
        <dbReference type="ARBA" id="ARBA00009113"/>
    </source>
</evidence>
<feature type="region of interest" description="Disordered" evidence="2">
    <location>
        <begin position="222"/>
        <end position="260"/>
    </location>
</feature>
<dbReference type="GeneID" id="101838788"/>
<sequence>MLHMRPRSPSADPAPCWAPQPQGPSPAKRRRLHEPARHEPPASPDLEAPTQATSEELTSVLVLAHGCAMQLQLDGVDLLLEPEPTSVMQVELPGHTLILVPEGLQSFAHLGQPGFLSTSPQEGALLHLPQDHLVVLQQGSLCEDILDNSYQEVACDEEDDSGFLSPWIDAPAGQASELLSCHIRMPTPWPQDYILEPQLQVPSPTAEPWSPRSFWDLDSYLQGPFPTSPLQPLPPSPPSPQEQRPPRPPCSPSSPHAPCKARRRLFYE</sequence>
<evidence type="ECO:0000313" key="4">
    <source>
        <dbReference type="RefSeq" id="XP_005080808.2"/>
    </source>
</evidence>
<proteinExistence type="inferred from homology"/>
<evidence type="ECO:0000256" key="2">
    <source>
        <dbReference type="SAM" id="MobiDB-lite"/>
    </source>
</evidence>
<reference evidence="4" key="1">
    <citation type="submission" date="2025-08" db="UniProtKB">
        <authorList>
            <consortium name="RefSeq"/>
        </authorList>
    </citation>
    <scope>IDENTIFICATION</scope>
    <source>
        <tissue evidence="4">Liver</tissue>
    </source>
</reference>
<dbReference type="OrthoDB" id="9717112at2759"/>
<gene>
    <name evidence="4" type="primary">LOC101838788</name>
</gene>
<dbReference type="eggNOG" id="ENOG502RU0G">
    <property type="taxonomic scope" value="Eukaryota"/>
</dbReference>
<dbReference type="RefSeq" id="XP_005080808.2">
    <property type="nucleotide sequence ID" value="XM_005080751.3"/>
</dbReference>